<proteinExistence type="predicted"/>
<dbReference type="InterPro" id="IPR001296">
    <property type="entry name" value="Glyco_trans_1"/>
</dbReference>
<reference evidence="3 4" key="1">
    <citation type="submission" date="2020-07" db="EMBL/GenBank/DDBJ databases">
        <title>Characterization and genome sequencing of isolate MD1, a novel member within the family Lachnospiraceae.</title>
        <authorList>
            <person name="Rettenmaier R."/>
            <person name="Di Bello L."/>
            <person name="Zinser C."/>
            <person name="Scheitz K."/>
            <person name="Liebl W."/>
            <person name="Zverlov V."/>
        </authorList>
    </citation>
    <scope>NUCLEOTIDE SEQUENCE [LARGE SCALE GENOMIC DNA]</scope>
    <source>
        <strain evidence="3 4">MD1</strain>
    </source>
</reference>
<organism evidence="3 4">
    <name type="scientific">Variimorphobacter saccharofermentans</name>
    <dbReference type="NCBI Taxonomy" id="2755051"/>
    <lineage>
        <taxon>Bacteria</taxon>
        <taxon>Bacillati</taxon>
        <taxon>Bacillota</taxon>
        <taxon>Clostridia</taxon>
        <taxon>Lachnospirales</taxon>
        <taxon>Lachnospiraceae</taxon>
        <taxon>Variimorphobacter</taxon>
    </lineage>
</organism>
<accession>A0A839K2C2</accession>
<feature type="domain" description="Glycosyl transferase family 1" evidence="2">
    <location>
        <begin position="174"/>
        <end position="329"/>
    </location>
</feature>
<sequence>MKIAITTVQAPFITGGAEFLANNLKDALIRRGHQAEIISIPFMDSPCELIEDHIVASRLFDLSYSWAGKIDLCIGLKFPAYYIPHPNKVIWALHQHRAAYDLFDTEYSNLKNDTEGRRYRDIITNADNLYLKEAKRIYTIAANVSRRMEKYNNLQSIPLYHPCPDMDKFYCDECEDYILMPSRINITKRQLLAIEAMTLSKTNTKLYIMGKADAEYEKNRMLSFIKECKLQNKIKYFDYVSQEDKFKLYAKAKAILFIPLDEDYGYITLEAMAASKPIITAKDSGGPLEFVVDNRNGMIVESTPTEIAKAFDYIASSTSMYIEMGKQSKLHLQEMNITWDKVVKELIK</sequence>
<protein>
    <submittedName>
        <fullName evidence="3">Glycosyltransferase</fullName>
    </submittedName>
</protein>
<dbReference type="InterPro" id="IPR027054">
    <property type="entry name" value="ALG2"/>
</dbReference>
<dbReference type="PANTHER" id="PTHR45918">
    <property type="entry name" value="ALPHA-1,3/1,6-MANNOSYLTRANSFERASE ALG2"/>
    <property type="match status" value="1"/>
</dbReference>
<comment type="caution">
    <text evidence="3">The sequence shown here is derived from an EMBL/GenBank/DDBJ whole genome shotgun (WGS) entry which is preliminary data.</text>
</comment>
<dbReference type="PANTHER" id="PTHR45918:SF1">
    <property type="entry name" value="ALPHA-1,3_1,6-MANNOSYLTRANSFERASE ALG2"/>
    <property type="match status" value="1"/>
</dbReference>
<keyword evidence="4" id="KW-1185">Reference proteome</keyword>
<evidence type="ECO:0000313" key="3">
    <source>
        <dbReference type="EMBL" id="MBB2182841.1"/>
    </source>
</evidence>
<dbReference type="Proteomes" id="UP000574276">
    <property type="component" value="Unassembled WGS sequence"/>
</dbReference>
<dbReference type="GO" id="GO:0004378">
    <property type="term" value="F:GDP-Man:Man(1)GlcNAc(2)-PP-Dol alpha-1,3-mannosyltransferase activity"/>
    <property type="evidence" value="ECO:0007669"/>
    <property type="project" value="InterPro"/>
</dbReference>
<dbReference type="SUPFAM" id="SSF53756">
    <property type="entry name" value="UDP-Glycosyltransferase/glycogen phosphorylase"/>
    <property type="match status" value="1"/>
</dbReference>
<dbReference type="EMBL" id="JACEGA010000001">
    <property type="protein sequence ID" value="MBB2182841.1"/>
    <property type="molecule type" value="Genomic_DNA"/>
</dbReference>
<name>A0A839K2C2_9FIRM</name>
<keyword evidence="1 3" id="KW-0808">Transferase</keyword>
<dbReference type="CDD" id="cd03801">
    <property type="entry name" value="GT4_PimA-like"/>
    <property type="match status" value="1"/>
</dbReference>
<dbReference type="AlphaFoldDB" id="A0A839K2C2"/>
<gene>
    <name evidence="3" type="ORF">H0486_08130</name>
</gene>
<dbReference type="Gene3D" id="3.40.50.2000">
    <property type="entry name" value="Glycogen Phosphorylase B"/>
    <property type="match status" value="2"/>
</dbReference>
<evidence type="ECO:0000256" key="1">
    <source>
        <dbReference type="ARBA" id="ARBA00022679"/>
    </source>
</evidence>
<evidence type="ECO:0000259" key="2">
    <source>
        <dbReference type="Pfam" id="PF00534"/>
    </source>
</evidence>
<dbReference type="Pfam" id="PF00534">
    <property type="entry name" value="Glycos_transf_1"/>
    <property type="match status" value="1"/>
</dbReference>
<dbReference type="RefSeq" id="WP_228352530.1">
    <property type="nucleotide sequence ID" value="NZ_JACEGA010000001.1"/>
</dbReference>
<evidence type="ECO:0000313" key="4">
    <source>
        <dbReference type="Proteomes" id="UP000574276"/>
    </source>
</evidence>